<dbReference type="InterPro" id="IPR029071">
    <property type="entry name" value="Ubiquitin-like_domsf"/>
</dbReference>
<comment type="caution">
    <text evidence="3">The sequence shown here is derived from an EMBL/GenBank/DDBJ whole genome shotgun (WGS) entry which is preliminary data.</text>
</comment>
<name>A0A9P7Z0I8_9HELO</name>
<dbReference type="Proteomes" id="UP000887226">
    <property type="component" value="Unassembled WGS sequence"/>
</dbReference>
<dbReference type="InterPro" id="IPR000159">
    <property type="entry name" value="RA_dom"/>
</dbReference>
<reference evidence="3" key="1">
    <citation type="journal article" date="2021" name="IMA Fungus">
        <title>Genomic characterization of three marine fungi, including Emericellopsis atlantica sp. nov. with signatures of a generalist lifestyle and marine biomass degradation.</title>
        <authorList>
            <person name="Hagestad O.C."/>
            <person name="Hou L."/>
            <person name="Andersen J.H."/>
            <person name="Hansen E.H."/>
            <person name="Altermark B."/>
            <person name="Li C."/>
            <person name="Kuhnert E."/>
            <person name="Cox R.J."/>
            <person name="Crous P.W."/>
            <person name="Spatafora J.W."/>
            <person name="Lail K."/>
            <person name="Amirebrahimi M."/>
            <person name="Lipzen A."/>
            <person name="Pangilinan J."/>
            <person name="Andreopoulos W."/>
            <person name="Hayes R.D."/>
            <person name="Ng V."/>
            <person name="Grigoriev I.V."/>
            <person name="Jackson S.A."/>
            <person name="Sutton T.D.S."/>
            <person name="Dobson A.D.W."/>
            <person name="Rama T."/>
        </authorList>
    </citation>
    <scope>NUCLEOTIDE SEQUENCE</scope>
    <source>
        <strain evidence="3">TRa3180A</strain>
    </source>
</reference>
<dbReference type="Pfam" id="PF08518">
    <property type="entry name" value="GIT_SHD"/>
    <property type="match status" value="1"/>
</dbReference>
<dbReference type="GO" id="GO:0005826">
    <property type="term" value="C:actomyosin contractile ring"/>
    <property type="evidence" value="ECO:0007669"/>
    <property type="project" value="TreeGrafter"/>
</dbReference>
<dbReference type="EMBL" id="MU254009">
    <property type="protein sequence ID" value="KAG9243066.1"/>
    <property type="molecule type" value="Genomic_DNA"/>
</dbReference>
<evidence type="ECO:0000256" key="1">
    <source>
        <dbReference type="SAM" id="MobiDB-lite"/>
    </source>
</evidence>
<accession>A0A9P7Z0I8</accession>
<proteinExistence type="predicted"/>
<dbReference type="Gene3D" id="1.20.120.1020">
    <property type="entry name" value="Prion-inhibition and propagation, HeLo domain"/>
    <property type="match status" value="1"/>
</dbReference>
<keyword evidence="4" id="KW-1185">Reference proteome</keyword>
<dbReference type="Pfam" id="PF00788">
    <property type="entry name" value="RA"/>
    <property type="match status" value="1"/>
</dbReference>
<dbReference type="InterPro" id="IPR013724">
    <property type="entry name" value="GIT_SHD"/>
</dbReference>
<sequence>MCAQEYLKKYDLLCSEASIQSLRAQLWSQRVERPQEFDQISSSLVNRYDIRPTVTQTLQNIEALLIDINAIQRKYQPRQPPQLEGLDLDVKNSQSPKVVRTLSFARTASLRLRERTAKPCNLIGLAKWSFFAGKSFELKLGQVKALIDGLEDILRAAGGLTDLNHNQQPLTDNQLVAEDDHPPPYSSITPRQVEAPATPEAHTCTPRPSRTTRLSDNSIFDMLEHHAAMKHYLRAYPFDATHVSSRCRAYDLLLHLNTVQLKELRCDVYDELLRRQELEETASECLPNVVTYHAKRNDARRKLSTINSARFGQLLFDIVIELERRFPHLKDSSPRVTYMVPLPEVVDSSVVAQNGQPFCSENVLLRNVALTPPPLLQHRAAHRSTSPLPVYREIPTERIRIHKDDSTSNVLPIALKKYNIQAPWQQYALHIVYDDTERRVGMQEKPFAIFKELEREGKKPSFKLRKLPQILSQGGPVVDVI</sequence>
<evidence type="ECO:0000313" key="3">
    <source>
        <dbReference type="EMBL" id="KAG9243066.1"/>
    </source>
</evidence>
<dbReference type="PANTHER" id="PTHR21601:SF0">
    <property type="entry name" value="PROTEIN SPA2-RELATED"/>
    <property type="match status" value="1"/>
</dbReference>
<evidence type="ECO:0000259" key="2">
    <source>
        <dbReference type="PROSITE" id="PS50200"/>
    </source>
</evidence>
<dbReference type="SUPFAM" id="SSF54236">
    <property type="entry name" value="Ubiquitin-like"/>
    <property type="match status" value="1"/>
</dbReference>
<dbReference type="OrthoDB" id="445896at2759"/>
<evidence type="ECO:0000313" key="4">
    <source>
        <dbReference type="Proteomes" id="UP000887226"/>
    </source>
</evidence>
<dbReference type="Gene3D" id="3.10.20.90">
    <property type="entry name" value="Phosphatidylinositol 3-kinase Catalytic Subunit, Chain A, domain 1"/>
    <property type="match status" value="1"/>
</dbReference>
<dbReference type="InterPro" id="IPR029498">
    <property type="entry name" value="HeLo_dom"/>
</dbReference>
<dbReference type="PANTHER" id="PTHR21601">
    <property type="entry name" value="SPA2 PROTEIN"/>
    <property type="match status" value="1"/>
</dbReference>
<gene>
    <name evidence="3" type="ORF">BJ878DRAFT_136878</name>
</gene>
<dbReference type="AlphaFoldDB" id="A0A9P7Z0I8"/>
<dbReference type="GO" id="GO:0005078">
    <property type="term" value="F:MAP-kinase scaffold activity"/>
    <property type="evidence" value="ECO:0007669"/>
    <property type="project" value="TreeGrafter"/>
</dbReference>
<dbReference type="GO" id="GO:1902716">
    <property type="term" value="C:cell cortex of growing cell tip"/>
    <property type="evidence" value="ECO:0007669"/>
    <property type="project" value="TreeGrafter"/>
</dbReference>
<protein>
    <recommendedName>
        <fullName evidence="2">Ras-associating domain-containing protein</fullName>
    </recommendedName>
</protein>
<feature type="domain" description="Ras-associating" evidence="2">
    <location>
        <begin position="399"/>
        <end position="469"/>
    </location>
</feature>
<dbReference type="PROSITE" id="PS50200">
    <property type="entry name" value="RA"/>
    <property type="match status" value="1"/>
</dbReference>
<dbReference type="InterPro" id="IPR039892">
    <property type="entry name" value="Spa2/Sph1"/>
</dbReference>
<dbReference type="InterPro" id="IPR038305">
    <property type="entry name" value="HeLo_sf"/>
</dbReference>
<dbReference type="SMART" id="SM00314">
    <property type="entry name" value="RA"/>
    <property type="match status" value="1"/>
</dbReference>
<organism evidence="3 4">
    <name type="scientific">Calycina marina</name>
    <dbReference type="NCBI Taxonomy" id="1763456"/>
    <lineage>
        <taxon>Eukaryota</taxon>
        <taxon>Fungi</taxon>
        <taxon>Dikarya</taxon>
        <taxon>Ascomycota</taxon>
        <taxon>Pezizomycotina</taxon>
        <taxon>Leotiomycetes</taxon>
        <taxon>Helotiales</taxon>
        <taxon>Pezizellaceae</taxon>
        <taxon>Calycina</taxon>
    </lineage>
</organism>
<dbReference type="Pfam" id="PF14479">
    <property type="entry name" value="HeLo"/>
    <property type="match status" value="1"/>
</dbReference>
<feature type="region of interest" description="Disordered" evidence="1">
    <location>
        <begin position="190"/>
        <end position="213"/>
    </location>
</feature>